<reference evidence="6" key="1">
    <citation type="submission" date="2023-06" db="EMBL/GenBank/DDBJ databases">
        <title>Conoideocrella luteorostrata (Hypocreales: Clavicipitaceae), a potential biocontrol fungus for elongate hemlock scale in United States Christmas tree production areas.</title>
        <authorList>
            <person name="Barrett H."/>
            <person name="Lovett B."/>
            <person name="Macias A.M."/>
            <person name="Stajich J.E."/>
            <person name="Kasson M.T."/>
        </authorList>
    </citation>
    <scope>NUCLEOTIDE SEQUENCE</scope>
    <source>
        <strain evidence="6">ARSEF 14590</strain>
    </source>
</reference>
<accession>A0AAJ0FUV0</accession>
<dbReference type="Proteomes" id="UP001251528">
    <property type="component" value="Unassembled WGS sequence"/>
</dbReference>
<comment type="cofactor">
    <cofactor evidence="5">
        <name>Fe(2+)</name>
        <dbReference type="ChEBI" id="CHEBI:29033"/>
    </cofactor>
    <text evidence="5">Binds 1 Fe(2+) ion per subunit.</text>
</comment>
<evidence type="ECO:0008006" key="8">
    <source>
        <dbReference type="Google" id="ProtNLM"/>
    </source>
</evidence>
<feature type="binding site" evidence="5">
    <location>
        <position position="567"/>
    </location>
    <ligand>
        <name>Fe cation</name>
        <dbReference type="ChEBI" id="CHEBI:24875"/>
        <note>catalytic</note>
    </ligand>
</feature>
<keyword evidence="7" id="KW-1185">Reference proteome</keyword>
<keyword evidence="3" id="KW-0560">Oxidoreductase</keyword>
<dbReference type="InterPro" id="IPR004294">
    <property type="entry name" value="Carotenoid_Oase"/>
</dbReference>
<keyword evidence="2 5" id="KW-0479">Metal-binding</keyword>
<evidence type="ECO:0000313" key="7">
    <source>
        <dbReference type="Proteomes" id="UP001251528"/>
    </source>
</evidence>
<sequence>MAANKATIICRTAVDEKEDTRQIFENYEKEEWRSWPNNGAFDGLEEHRGPIVLKVKGSIPSWAAGTLYRTGPGQSEVENTSRGTHHVSHWFDGFAHTHRFDIIPSVQDGNQCTVTYYSRRQSEEYIQMVKEKGWRVDISFGQRNDPCIGIFAKFMSLFTPRQVNNNVAVLPNLPGLERKHSVSSSYWTEPKNVYTSTDNATLQKLDPNTLEPVGTATQKDLHPDLKGPMSCAHAQRDPETGDLFNFNLDMGRIGTYRVFRVNADTGTTDILATVRDKELVPAYIHSFFLTQNHVILCVPTSHLGWNGLKVLWERNIIEAIKPFNKKERCKWLVIDRREGRGVVAKFSTPASFFFHSVNAFEEKSKDEHGNEVTNFYMDYVKYANTDIMHFLYYDILKGQNGAATNGLGERGGYKSAQTHLVRHKFTMHALPQENCGSSAYAQPAEEMFSIPGPHSGELPTINPNRAGKAYRYVYGVSSQGRNIFMDSLVKTDLENRKALIWNGPIGHTPGEPIFVPRPGGTKEDDGVILTLVLDGSAQESYLLCLDAQTLEELGRAETSFPIALGLHGSHVSSVEKSAL</sequence>
<dbReference type="PANTHER" id="PTHR10543:SF24">
    <property type="entry name" value="CAROTENOID ISOMEROOXYGENASE"/>
    <property type="match status" value="1"/>
</dbReference>
<comment type="caution">
    <text evidence="6">The sequence shown here is derived from an EMBL/GenBank/DDBJ whole genome shotgun (WGS) entry which is preliminary data.</text>
</comment>
<protein>
    <recommendedName>
        <fullName evidence="8">Carotenoid cleavage dioxygenase 1</fullName>
    </recommendedName>
</protein>
<comment type="similarity">
    <text evidence="1">Belongs to the carotenoid oxygenase family.</text>
</comment>
<dbReference type="AlphaFoldDB" id="A0AAJ0FUV0"/>
<name>A0AAJ0FUV0_9HYPO</name>
<evidence type="ECO:0000313" key="6">
    <source>
        <dbReference type="EMBL" id="KAK2600194.1"/>
    </source>
</evidence>
<evidence type="ECO:0000256" key="4">
    <source>
        <dbReference type="ARBA" id="ARBA00023004"/>
    </source>
</evidence>
<feature type="binding site" evidence="5">
    <location>
        <position position="285"/>
    </location>
    <ligand>
        <name>Fe cation</name>
        <dbReference type="ChEBI" id="CHEBI:24875"/>
        <note>catalytic</note>
    </ligand>
</feature>
<keyword evidence="4 5" id="KW-0408">Iron</keyword>
<evidence type="ECO:0000256" key="2">
    <source>
        <dbReference type="ARBA" id="ARBA00022723"/>
    </source>
</evidence>
<gene>
    <name evidence="6" type="ORF">QQS21_005068</name>
</gene>
<dbReference type="GO" id="GO:0046872">
    <property type="term" value="F:metal ion binding"/>
    <property type="evidence" value="ECO:0007669"/>
    <property type="project" value="UniProtKB-KW"/>
</dbReference>
<dbReference type="PANTHER" id="PTHR10543">
    <property type="entry name" value="BETA-CAROTENE DIOXYGENASE"/>
    <property type="match status" value="1"/>
</dbReference>
<organism evidence="6 7">
    <name type="scientific">Conoideocrella luteorostrata</name>
    <dbReference type="NCBI Taxonomy" id="1105319"/>
    <lineage>
        <taxon>Eukaryota</taxon>
        <taxon>Fungi</taxon>
        <taxon>Dikarya</taxon>
        <taxon>Ascomycota</taxon>
        <taxon>Pezizomycotina</taxon>
        <taxon>Sordariomycetes</taxon>
        <taxon>Hypocreomycetidae</taxon>
        <taxon>Hypocreales</taxon>
        <taxon>Clavicipitaceae</taxon>
        <taxon>Conoideocrella</taxon>
    </lineage>
</organism>
<dbReference type="Pfam" id="PF03055">
    <property type="entry name" value="RPE65"/>
    <property type="match status" value="1"/>
</dbReference>
<evidence type="ECO:0000256" key="5">
    <source>
        <dbReference type="PIRSR" id="PIRSR604294-1"/>
    </source>
</evidence>
<evidence type="ECO:0000256" key="3">
    <source>
        <dbReference type="ARBA" id="ARBA00023002"/>
    </source>
</evidence>
<feature type="binding site" evidence="5">
    <location>
        <position position="233"/>
    </location>
    <ligand>
        <name>Fe cation</name>
        <dbReference type="ChEBI" id="CHEBI:24875"/>
        <note>catalytic</note>
    </ligand>
</feature>
<dbReference type="EMBL" id="JASWJB010000080">
    <property type="protein sequence ID" value="KAK2600194.1"/>
    <property type="molecule type" value="Genomic_DNA"/>
</dbReference>
<dbReference type="GO" id="GO:0016121">
    <property type="term" value="P:carotene catabolic process"/>
    <property type="evidence" value="ECO:0007669"/>
    <property type="project" value="TreeGrafter"/>
</dbReference>
<proteinExistence type="inferred from homology"/>
<evidence type="ECO:0000256" key="1">
    <source>
        <dbReference type="ARBA" id="ARBA00006787"/>
    </source>
</evidence>
<dbReference type="GO" id="GO:0010436">
    <property type="term" value="F:carotenoid dioxygenase activity"/>
    <property type="evidence" value="ECO:0007669"/>
    <property type="project" value="TreeGrafter"/>
</dbReference>
<feature type="binding site" evidence="5">
    <location>
        <position position="355"/>
    </location>
    <ligand>
        <name>Fe cation</name>
        <dbReference type="ChEBI" id="CHEBI:24875"/>
        <note>catalytic</note>
    </ligand>
</feature>